<dbReference type="GO" id="GO:0051118">
    <property type="term" value="F:glucan endo-1,3-alpha-glucosidase activity"/>
    <property type="evidence" value="ECO:0007669"/>
    <property type="project" value="InterPro"/>
</dbReference>
<gene>
    <name evidence="2" type="ORF">PYCCODRAFT_587983</name>
</gene>
<feature type="compositionally biased region" description="Pro residues" evidence="1">
    <location>
        <begin position="491"/>
        <end position="504"/>
    </location>
</feature>
<feature type="compositionally biased region" description="Low complexity" evidence="1">
    <location>
        <begin position="505"/>
        <end position="570"/>
    </location>
</feature>
<dbReference type="Pfam" id="PF03659">
    <property type="entry name" value="Glyco_hydro_71"/>
    <property type="match status" value="1"/>
</dbReference>
<dbReference type="Gene3D" id="3.20.20.80">
    <property type="entry name" value="Glycosidases"/>
    <property type="match status" value="1"/>
</dbReference>
<dbReference type="CDD" id="cd11577">
    <property type="entry name" value="GH71"/>
    <property type="match status" value="1"/>
</dbReference>
<proteinExistence type="predicted"/>
<reference evidence="2 3" key="1">
    <citation type="journal article" date="2015" name="Biotechnol. Biofuels">
        <title>Enhanced degradation of softwood versus hardwood by the white-rot fungus Pycnoporus coccineus.</title>
        <authorList>
            <person name="Couturier M."/>
            <person name="Navarro D."/>
            <person name="Chevret D."/>
            <person name="Henrissat B."/>
            <person name="Piumi F."/>
            <person name="Ruiz-Duenas F.J."/>
            <person name="Martinez A.T."/>
            <person name="Grigoriev I.V."/>
            <person name="Riley R."/>
            <person name="Lipzen A."/>
            <person name="Berrin J.G."/>
            <person name="Master E.R."/>
            <person name="Rosso M.N."/>
        </authorList>
    </citation>
    <scope>NUCLEOTIDE SEQUENCE [LARGE SCALE GENOMIC DNA]</scope>
    <source>
        <strain evidence="2 3">BRFM310</strain>
    </source>
</reference>
<evidence type="ECO:0000313" key="2">
    <source>
        <dbReference type="EMBL" id="OSD07254.1"/>
    </source>
</evidence>
<dbReference type="AlphaFoldDB" id="A0A1Y2J383"/>
<dbReference type="OrthoDB" id="3257981at2759"/>
<dbReference type="Proteomes" id="UP000193067">
    <property type="component" value="Unassembled WGS sequence"/>
</dbReference>
<accession>A0A1Y2J383</accession>
<keyword evidence="3" id="KW-1185">Reference proteome</keyword>
<keyword evidence="2" id="KW-0378">Hydrolase</keyword>
<name>A0A1Y2J383_TRAC3</name>
<evidence type="ECO:0000256" key="1">
    <source>
        <dbReference type="SAM" id="MobiDB-lite"/>
    </source>
</evidence>
<protein>
    <submittedName>
        <fullName evidence="2">Glycoside hydrolase family 71 protein</fullName>
    </submittedName>
</protein>
<dbReference type="STRING" id="1353009.A0A1Y2J383"/>
<sequence length="570" mass="60361">MKILDFKPLALVAGVAGLAVAYPLHKRQAADSPKLVVAHHIVGLTAAFTLDTWTQDVALASSKGIDGFALNIAADDFTFDQVGLAYQAAAKVNSNFKLFLSLDMGALNNQISCNSSDAATFIRNVTATFLTQPNQLQVDGKALVSTFAGESCTFGEADVFTGWRNQFTQHPDLAGKIHFVPSFFIDIQQFKNFQGVMDGDFNFNGGWPIGLTTEAAPQLLGGTPDFNNLSPDQQATIASQIGGFDVDDQHITQLGLIANSAHTYMTAVAPWFFTHFNQTAGNKNFIFDADDHLYVTRWQNVIQNRDKVDLVELVTWNDFGESHYLGPIEGNLPPGSEVWTNGFDHQGFLEITNHFATWYKTGTEPAITTDQLVMWARPHPKNAKASSDPLPPPTNFELTQDQLWAVVLATAPGSLTLATGDNASQTFDVQPGVNKFNMTLTPGGFMQGTLARDNAAVIDLKPAGYTFDPNPTTFNFNIFVAAASGQDAAAPAPPASGSPDPTAPPATTSTAPPAASDSAAPPATAPSTASSAAPISTDPPLASDSAAAPTATDSGASSDSATTLAPTAFR</sequence>
<evidence type="ECO:0000313" key="3">
    <source>
        <dbReference type="Proteomes" id="UP000193067"/>
    </source>
</evidence>
<organism evidence="2 3">
    <name type="scientific">Trametes coccinea (strain BRFM310)</name>
    <name type="common">Pycnoporus coccineus</name>
    <dbReference type="NCBI Taxonomy" id="1353009"/>
    <lineage>
        <taxon>Eukaryota</taxon>
        <taxon>Fungi</taxon>
        <taxon>Dikarya</taxon>
        <taxon>Basidiomycota</taxon>
        <taxon>Agaricomycotina</taxon>
        <taxon>Agaricomycetes</taxon>
        <taxon>Polyporales</taxon>
        <taxon>Polyporaceae</taxon>
        <taxon>Trametes</taxon>
    </lineage>
</organism>
<dbReference type="InterPro" id="IPR005197">
    <property type="entry name" value="Glyco_hydro_71"/>
</dbReference>
<feature type="region of interest" description="Disordered" evidence="1">
    <location>
        <begin position="488"/>
        <end position="570"/>
    </location>
</feature>
<dbReference type="EMBL" id="KZ084088">
    <property type="protein sequence ID" value="OSD07254.1"/>
    <property type="molecule type" value="Genomic_DNA"/>
</dbReference>